<evidence type="ECO:0008006" key="4">
    <source>
        <dbReference type="Google" id="ProtNLM"/>
    </source>
</evidence>
<dbReference type="AlphaFoldDB" id="A0A2S6GDA2"/>
<evidence type="ECO:0000313" key="2">
    <source>
        <dbReference type="EMBL" id="PPK63160.1"/>
    </source>
</evidence>
<organism evidence="2 3">
    <name type="scientific">Actinokineospora auranticolor</name>
    <dbReference type="NCBI Taxonomy" id="155976"/>
    <lineage>
        <taxon>Bacteria</taxon>
        <taxon>Bacillati</taxon>
        <taxon>Actinomycetota</taxon>
        <taxon>Actinomycetes</taxon>
        <taxon>Pseudonocardiales</taxon>
        <taxon>Pseudonocardiaceae</taxon>
        <taxon>Actinokineospora</taxon>
    </lineage>
</organism>
<sequence length="183" mass="19210">MRRFPPAAVLVLVALTAILGVSAATATPAPQVAPAAHSQETLQSQVDKHLHDYGAGKQIGVNQIAFDEGRTILTLPLPGERGARAASEPVSALGTANCAYAYACIWSDTNFNGTRLSRTACDLITLAAPFNTSTGSVHNNQTNGTQTVLYNASGQILNANQALSKINDTGVGTRAYARTWRVC</sequence>
<dbReference type="Proteomes" id="UP000239203">
    <property type="component" value="Unassembled WGS sequence"/>
</dbReference>
<proteinExistence type="predicted"/>
<dbReference type="OrthoDB" id="3539349at2"/>
<keyword evidence="1" id="KW-0732">Signal</keyword>
<dbReference type="RefSeq" id="WP_146108357.1">
    <property type="nucleotide sequence ID" value="NZ_CP154825.1"/>
</dbReference>
<reference evidence="2 3" key="1">
    <citation type="submission" date="2018-02" db="EMBL/GenBank/DDBJ databases">
        <title>Genomic Encyclopedia of Archaeal and Bacterial Type Strains, Phase II (KMG-II): from individual species to whole genera.</title>
        <authorList>
            <person name="Goeker M."/>
        </authorList>
    </citation>
    <scope>NUCLEOTIDE SEQUENCE [LARGE SCALE GENOMIC DNA]</scope>
    <source>
        <strain evidence="2 3">YU 961-1</strain>
    </source>
</reference>
<gene>
    <name evidence="2" type="ORF">CLV40_13129</name>
</gene>
<name>A0A2S6GDA2_9PSEU</name>
<keyword evidence="3" id="KW-1185">Reference proteome</keyword>
<accession>A0A2S6GDA2</accession>
<dbReference type="EMBL" id="PTIX01000031">
    <property type="protein sequence ID" value="PPK63160.1"/>
    <property type="molecule type" value="Genomic_DNA"/>
</dbReference>
<feature type="chain" id="PRO_5039157043" description="Peptidase inhibitor family I36" evidence="1">
    <location>
        <begin position="24"/>
        <end position="183"/>
    </location>
</feature>
<evidence type="ECO:0000313" key="3">
    <source>
        <dbReference type="Proteomes" id="UP000239203"/>
    </source>
</evidence>
<protein>
    <recommendedName>
        <fullName evidence="4">Peptidase inhibitor family I36</fullName>
    </recommendedName>
</protein>
<feature type="signal peptide" evidence="1">
    <location>
        <begin position="1"/>
        <end position="23"/>
    </location>
</feature>
<comment type="caution">
    <text evidence="2">The sequence shown here is derived from an EMBL/GenBank/DDBJ whole genome shotgun (WGS) entry which is preliminary data.</text>
</comment>
<evidence type="ECO:0000256" key="1">
    <source>
        <dbReference type="SAM" id="SignalP"/>
    </source>
</evidence>